<dbReference type="RefSeq" id="XP_008181584.1">
    <property type="nucleotide sequence ID" value="XM_008183362.1"/>
</dbReference>
<reference evidence="1" key="2">
    <citation type="submission" date="2022-06" db="UniProtKB">
        <authorList>
            <consortium name="EnsemblMetazoa"/>
        </authorList>
    </citation>
    <scope>IDENTIFICATION</scope>
</reference>
<dbReference type="AlphaFoldDB" id="A0A8R2F729"/>
<organism evidence="1 2">
    <name type="scientific">Acyrthosiphon pisum</name>
    <name type="common">Pea aphid</name>
    <dbReference type="NCBI Taxonomy" id="7029"/>
    <lineage>
        <taxon>Eukaryota</taxon>
        <taxon>Metazoa</taxon>
        <taxon>Ecdysozoa</taxon>
        <taxon>Arthropoda</taxon>
        <taxon>Hexapoda</taxon>
        <taxon>Insecta</taxon>
        <taxon>Pterygota</taxon>
        <taxon>Neoptera</taxon>
        <taxon>Paraneoptera</taxon>
        <taxon>Hemiptera</taxon>
        <taxon>Sternorrhyncha</taxon>
        <taxon>Aphidomorpha</taxon>
        <taxon>Aphidoidea</taxon>
        <taxon>Aphididae</taxon>
        <taxon>Macrosiphini</taxon>
        <taxon>Acyrthosiphon</taxon>
    </lineage>
</organism>
<dbReference type="GeneID" id="103308971"/>
<dbReference type="KEGG" id="api:103308971"/>
<dbReference type="PANTHER" id="PTHR33053">
    <property type="entry name" value="PROTEIN, PUTATIVE-RELATED"/>
    <property type="match status" value="1"/>
</dbReference>
<dbReference type="OrthoDB" id="6613079at2759"/>
<dbReference type="OMA" id="YFKAVEF"/>
<keyword evidence="2" id="KW-1185">Reference proteome</keyword>
<sequence>MLRGYETVIRVLAKGKKDVRIKDPNKILISSEIVNLRSYVPSEFCRLLRVLDDLEYWKATELRFFFLLYSGLIVLKGKLNNQFYSHFKLLVSALRILVCDNLGQIHKQLAETFLKEFVSQYLILYGPHNVSYNVHNLVHLPMLVKMHGSLDNFSCSKYENYLQKIKVY</sequence>
<evidence type="ECO:0000313" key="1">
    <source>
        <dbReference type="EnsemblMetazoa" id="XP_008181584.1"/>
    </source>
</evidence>
<dbReference type="Proteomes" id="UP000007819">
    <property type="component" value="Chromosome X"/>
</dbReference>
<evidence type="ECO:0000313" key="2">
    <source>
        <dbReference type="Proteomes" id="UP000007819"/>
    </source>
</evidence>
<reference evidence="2" key="1">
    <citation type="submission" date="2010-06" db="EMBL/GenBank/DDBJ databases">
        <authorList>
            <person name="Jiang H."/>
            <person name="Abraham K."/>
            <person name="Ali S."/>
            <person name="Alsbrooks S.L."/>
            <person name="Anim B.N."/>
            <person name="Anosike U.S."/>
            <person name="Attaway T."/>
            <person name="Bandaranaike D.P."/>
            <person name="Battles P.K."/>
            <person name="Bell S.N."/>
            <person name="Bell A.V."/>
            <person name="Beltran B."/>
            <person name="Bickham C."/>
            <person name="Bustamante Y."/>
            <person name="Caleb T."/>
            <person name="Canada A."/>
            <person name="Cardenas V."/>
            <person name="Carter K."/>
            <person name="Chacko J."/>
            <person name="Chandrabose M.N."/>
            <person name="Chavez D."/>
            <person name="Chavez A."/>
            <person name="Chen L."/>
            <person name="Chu H.-S."/>
            <person name="Claassen K.J."/>
            <person name="Cockrell R."/>
            <person name="Collins M."/>
            <person name="Cooper J.A."/>
            <person name="Cree A."/>
            <person name="Curry S.M."/>
            <person name="Da Y."/>
            <person name="Dao M.D."/>
            <person name="Das B."/>
            <person name="Davila M.-L."/>
            <person name="Davy-Carroll L."/>
            <person name="Denson S."/>
            <person name="Dinh H."/>
            <person name="Ebong V.E."/>
            <person name="Edwards J.R."/>
            <person name="Egan A."/>
            <person name="El-Daye J."/>
            <person name="Escobedo L."/>
            <person name="Fernandez S."/>
            <person name="Fernando P.R."/>
            <person name="Flagg N."/>
            <person name="Forbes L.D."/>
            <person name="Fowler R.G."/>
            <person name="Fu Q."/>
            <person name="Gabisi R.A."/>
            <person name="Ganer J."/>
            <person name="Garbino Pronczuk A."/>
            <person name="Garcia R.M."/>
            <person name="Garner T."/>
            <person name="Garrett T.E."/>
            <person name="Gonzalez D.A."/>
            <person name="Hamid H."/>
            <person name="Hawkins E.S."/>
            <person name="Hirani K."/>
            <person name="Hogues M.E."/>
            <person name="Hollins B."/>
            <person name="Hsiao C.-H."/>
            <person name="Jabil R."/>
            <person name="James M.L."/>
            <person name="Jhangiani S.N."/>
            <person name="Johnson B."/>
            <person name="Johnson Q."/>
            <person name="Joshi V."/>
            <person name="Kalu J.B."/>
            <person name="Kam C."/>
            <person name="Kashfia A."/>
            <person name="Keebler J."/>
            <person name="Kisamo H."/>
            <person name="Kovar C.L."/>
            <person name="Lago L.A."/>
            <person name="Lai C.-Y."/>
            <person name="Laidlaw J."/>
            <person name="Lara F."/>
            <person name="Le T.-K."/>
            <person name="Lee S.L."/>
            <person name="Legall F.H."/>
            <person name="Lemon S.J."/>
            <person name="Lewis L.R."/>
            <person name="Li B."/>
            <person name="Liu Y."/>
            <person name="Liu Y.-S."/>
            <person name="Lopez J."/>
            <person name="Lozado R.J."/>
            <person name="Lu J."/>
            <person name="Madu R.C."/>
            <person name="Maheshwari M."/>
            <person name="Maheshwari R."/>
            <person name="Malloy K."/>
            <person name="Martinez E."/>
            <person name="Mathew T."/>
            <person name="Mercado I.C."/>
            <person name="Mercado C."/>
            <person name="Meyer B."/>
            <person name="Montgomery K."/>
            <person name="Morgan M.B."/>
            <person name="Munidasa M."/>
            <person name="Nazareth L.V."/>
            <person name="Nelson J."/>
            <person name="Ng B.M."/>
            <person name="Nguyen N.B."/>
            <person name="Nguyen P.Q."/>
            <person name="Nguyen T."/>
            <person name="Obregon M."/>
            <person name="Okwuonu G.O."/>
            <person name="Onwere C.G."/>
            <person name="Orozco G."/>
            <person name="Parra A."/>
            <person name="Patel S."/>
            <person name="Patil S."/>
            <person name="Perez A."/>
            <person name="Perez Y."/>
            <person name="Pham C."/>
            <person name="Primus E.L."/>
            <person name="Pu L.-L."/>
            <person name="Puazo M."/>
            <person name="Qin X."/>
            <person name="Quiroz J.B."/>
            <person name="Reese J."/>
            <person name="Richards S."/>
            <person name="Rives C.M."/>
            <person name="Robberts R."/>
            <person name="Ruiz S.J."/>
            <person name="Ruiz M.J."/>
            <person name="Santibanez J."/>
            <person name="Schneider B.W."/>
            <person name="Sisson I."/>
            <person name="Smith M."/>
            <person name="Sodergren E."/>
            <person name="Song X.-Z."/>
            <person name="Song B.B."/>
            <person name="Summersgill H."/>
            <person name="Thelus R."/>
            <person name="Thornton R.D."/>
            <person name="Trejos Z.Y."/>
            <person name="Usmani K."/>
            <person name="Vattathil S."/>
            <person name="Villasana D."/>
            <person name="Walker D.L."/>
            <person name="Wang S."/>
            <person name="Wang K."/>
            <person name="White C.S."/>
            <person name="Williams A.C."/>
            <person name="Williamson J."/>
            <person name="Wilson K."/>
            <person name="Woghiren I.O."/>
            <person name="Woodworth J.R."/>
            <person name="Worley K.C."/>
            <person name="Wright R.A."/>
            <person name="Wu W."/>
            <person name="Young L."/>
            <person name="Zhang L."/>
            <person name="Zhang J."/>
            <person name="Zhu Y."/>
            <person name="Muzny D.M."/>
            <person name="Weinstock G."/>
            <person name="Gibbs R.A."/>
        </authorList>
    </citation>
    <scope>NUCLEOTIDE SEQUENCE [LARGE SCALE GENOMIC DNA]</scope>
    <source>
        <strain evidence="2">LSR1</strain>
    </source>
</reference>
<protein>
    <recommendedName>
        <fullName evidence="3">DUF4218 domain-containing protein</fullName>
    </recommendedName>
</protein>
<name>A0A8R2F729_ACYPI</name>
<accession>A0A8R2F729</accession>
<proteinExistence type="predicted"/>
<evidence type="ECO:0008006" key="3">
    <source>
        <dbReference type="Google" id="ProtNLM"/>
    </source>
</evidence>
<dbReference type="EnsemblMetazoa" id="XM_008183362.1">
    <property type="protein sequence ID" value="XP_008181584.1"/>
    <property type="gene ID" value="LOC103308971"/>
</dbReference>